<dbReference type="AlphaFoldDB" id="A0A081I9K9"/>
<comment type="similarity">
    <text evidence="1">Belongs to the universal ribosomal protein uL18 family.</text>
</comment>
<gene>
    <name evidence="5" type="ORF">PVVCY_0101300</name>
    <name evidence="4" type="ORF">YYE_04878</name>
</gene>
<dbReference type="RefSeq" id="XP_008626737.1">
    <property type="nucleotide sequence ID" value="XM_008628515.1"/>
</dbReference>
<dbReference type="Proteomes" id="UP000290582">
    <property type="component" value="Chromosome PVVCY_01"/>
</dbReference>
<dbReference type="GO" id="GO:0006412">
    <property type="term" value="P:translation"/>
    <property type="evidence" value="ECO:0007669"/>
    <property type="project" value="InterPro"/>
</dbReference>
<evidence type="ECO:0000256" key="3">
    <source>
        <dbReference type="ARBA" id="ARBA00023274"/>
    </source>
</evidence>
<evidence type="ECO:0000256" key="2">
    <source>
        <dbReference type="ARBA" id="ARBA00022980"/>
    </source>
</evidence>
<dbReference type="InterPro" id="IPR005484">
    <property type="entry name" value="Ribosomal_uL18_bac/plant/anim"/>
</dbReference>
<dbReference type="GO" id="GO:0003735">
    <property type="term" value="F:structural constituent of ribosome"/>
    <property type="evidence" value="ECO:0007669"/>
    <property type="project" value="InterPro"/>
</dbReference>
<name>A0A081I9K9_PLAVN</name>
<dbReference type="KEGG" id="pvv:PVVCY_0101300"/>
<dbReference type="GO" id="GO:0008097">
    <property type="term" value="F:5S rRNA binding"/>
    <property type="evidence" value="ECO:0007669"/>
    <property type="project" value="TreeGrafter"/>
</dbReference>
<dbReference type="GO" id="GO:1990904">
    <property type="term" value="C:ribonucleoprotein complex"/>
    <property type="evidence" value="ECO:0007669"/>
    <property type="project" value="UniProtKB-KW"/>
</dbReference>
<dbReference type="EMBL" id="KL446957">
    <property type="protein sequence ID" value="KEG00367.1"/>
    <property type="molecule type" value="Genomic_DNA"/>
</dbReference>
<dbReference type="PANTHER" id="PTHR12899:SF3">
    <property type="entry name" value="LARGE RIBOSOMAL SUBUNIT PROTEIN UL18M"/>
    <property type="match status" value="1"/>
</dbReference>
<dbReference type="PANTHER" id="PTHR12899">
    <property type="entry name" value="39S RIBOSOMAL PROTEIN L18, MITOCHONDRIAL"/>
    <property type="match status" value="1"/>
</dbReference>
<keyword evidence="3" id="KW-0687">Ribonucleoprotein</keyword>
<dbReference type="GO" id="GO:0005840">
    <property type="term" value="C:ribosome"/>
    <property type="evidence" value="ECO:0007669"/>
    <property type="project" value="UniProtKB-KW"/>
</dbReference>
<sequence length="212" mass="24368">MRILVLVPPVFLYFICLIKCFTTNKRASLHKSFLISSSLKAKNKNTEAATPTRTKQKEHRRVKNEILQQLINEHAANKNEESVEDIKREVKNNLDVDKEILEGKRIPRMRIKNTNNHIYASIIDDYKKHILCFTCSRDPNLSNILGTYVKKETNRIVNDGKTIKSAWEIGKIIGRKALNKGIFKVRFDRGRHKYEGKVEALAEGARAVGLIL</sequence>
<keyword evidence="2 5" id="KW-0689">Ribosomal protein</keyword>
<dbReference type="Proteomes" id="UP000030681">
    <property type="component" value="Unassembled WGS sequence"/>
</dbReference>
<organism evidence="4 6">
    <name type="scientific">Plasmodium vinckei vinckei</name>
    <dbReference type="NCBI Taxonomy" id="54757"/>
    <lineage>
        <taxon>Eukaryota</taxon>
        <taxon>Sar</taxon>
        <taxon>Alveolata</taxon>
        <taxon>Apicomplexa</taxon>
        <taxon>Aconoidasida</taxon>
        <taxon>Haemosporida</taxon>
        <taxon>Plasmodiidae</taxon>
        <taxon>Plasmodium</taxon>
        <taxon>Plasmodium (Vinckeia)</taxon>
    </lineage>
</organism>
<reference evidence="4 6" key="1">
    <citation type="submission" date="2013-02" db="EMBL/GenBank/DDBJ databases">
        <title>The Genome Sequence of Plasmodium vinckei vinckei.</title>
        <authorList>
            <consortium name="The Broad Institute Genome Sequencing Platform"/>
            <consortium name="The Broad Institute Genome Sequencing Center for Infectious Disease"/>
            <person name="Neafsey D."/>
            <person name="Cheeseman I."/>
            <person name="Volkman S."/>
            <person name="Adams J."/>
            <person name="Walker B."/>
            <person name="Young S.K."/>
            <person name="Zeng Q."/>
            <person name="Gargeya S."/>
            <person name="Fitzgerald M."/>
            <person name="Haas B."/>
            <person name="Abouelleil A."/>
            <person name="Alvarado L."/>
            <person name="Arachchi H.M."/>
            <person name="Berlin A.M."/>
            <person name="Chapman S.B."/>
            <person name="Dewar J."/>
            <person name="Goldberg J."/>
            <person name="Griggs A."/>
            <person name="Gujja S."/>
            <person name="Hansen M."/>
            <person name="Howarth C."/>
            <person name="Imamovic A."/>
            <person name="Larimer J."/>
            <person name="McCowan C."/>
            <person name="Murphy C."/>
            <person name="Neiman D."/>
            <person name="Pearson M."/>
            <person name="Priest M."/>
            <person name="Roberts A."/>
            <person name="Saif S."/>
            <person name="Shea T."/>
            <person name="Sisk P."/>
            <person name="Sykes S."/>
            <person name="Wortman J."/>
            <person name="Nusbaum C."/>
            <person name="Birren B."/>
        </authorList>
    </citation>
    <scope>NUCLEOTIDE SEQUENCE [LARGE SCALE GENOMIC DNA]</scope>
    <source>
        <strain evidence="4">Vinckei</strain>
        <strain evidence="6">vinckei</strain>
    </source>
</reference>
<evidence type="ECO:0000313" key="6">
    <source>
        <dbReference type="Proteomes" id="UP000030681"/>
    </source>
</evidence>
<evidence type="ECO:0000313" key="5">
    <source>
        <dbReference type="EMBL" id="VEV54520.1"/>
    </source>
</evidence>
<reference evidence="5 7" key="2">
    <citation type="submission" date="2019-01" db="EMBL/GenBank/DDBJ databases">
        <authorList>
            <person name="Ramaprasad A."/>
        </authorList>
    </citation>
    <scope>NUCLEOTIDE SEQUENCE [LARGE SCALE GENOMIC DNA]</scope>
</reference>
<protein>
    <submittedName>
        <fullName evidence="5">Apicoplast ribosomal protein L18, putative</fullName>
    </submittedName>
</protein>
<dbReference type="VEuPathDB" id="PlasmoDB:PVVCY_0101300"/>
<evidence type="ECO:0000313" key="7">
    <source>
        <dbReference type="Proteomes" id="UP000290582"/>
    </source>
</evidence>
<dbReference type="GO" id="GO:0005737">
    <property type="term" value="C:cytoplasm"/>
    <property type="evidence" value="ECO:0007669"/>
    <property type="project" value="UniProtKB-ARBA"/>
</dbReference>
<dbReference type="Pfam" id="PF00861">
    <property type="entry name" value="Ribosomal_L18p"/>
    <property type="match status" value="1"/>
</dbReference>
<evidence type="ECO:0000313" key="4">
    <source>
        <dbReference type="EMBL" id="KEG00367.1"/>
    </source>
</evidence>
<dbReference type="InterPro" id="IPR057268">
    <property type="entry name" value="Ribosomal_L18"/>
</dbReference>
<dbReference type="CDD" id="cd00432">
    <property type="entry name" value="Ribosomal_L18_L5e"/>
    <property type="match status" value="1"/>
</dbReference>
<evidence type="ECO:0000256" key="1">
    <source>
        <dbReference type="ARBA" id="ARBA00007116"/>
    </source>
</evidence>
<dbReference type="EMBL" id="LR215057">
    <property type="protein sequence ID" value="VEV54520.1"/>
    <property type="molecule type" value="Genomic_DNA"/>
</dbReference>
<dbReference type="GeneID" id="19963084"/>
<dbReference type="Gene3D" id="3.30.420.100">
    <property type="match status" value="1"/>
</dbReference>
<proteinExistence type="inferred from homology"/>
<dbReference type="SUPFAM" id="SSF53137">
    <property type="entry name" value="Translational machinery components"/>
    <property type="match status" value="1"/>
</dbReference>
<accession>A0A081I9K9</accession>
<dbReference type="OrthoDB" id="309483at2759"/>